<gene>
    <name evidence="2" type="ORF">C5167_051200</name>
</gene>
<dbReference type="Gramene" id="RZC75716">
    <property type="protein sequence ID" value="RZC75716"/>
    <property type="gene ID" value="C5167_051200"/>
</dbReference>
<feature type="region of interest" description="Disordered" evidence="1">
    <location>
        <begin position="1"/>
        <end position="29"/>
    </location>
</feature>
<keyword evidence="3" id="KW-1185">Reference proteome</keyword>
<evidence type="ECO:0000313" key="3">
    <source>
        <dbReference type="Proteomes" id="UP000316621"/>
    </source>
</evidence>
<reference evidence="2 3" key="1">
    <citation type="journal article" date="2018" name="Science">
        <title>The opium poppy genome and morphinan production.</title>
        <authorList>
            <person name="Guo L."/>
            <person name="Winzer T."/>
            <person name="Yang X."/>
            <person name="Li Y."/>
            <person name="Ning Z."/>
            <person name="He Z."/>
            <person name="Teodor R."/>
            <person name="Lu Y."/>
            <person name="Bowser T.A."/>
            <person name="Graham I.A."/>
            <person name="Ye K."/>
        </authorList>
    </citation>
    <scope>NUCLEOTIDE SEQUENCE [LARGE SCALE GENOMIC DNA]</scope>
    <source>
        <strain evidence="3">cv. HN1</strain>
        <tissue evidence="2">Leaves</tissue>
    </source>
</reference>
<evidence type="ECO:0000313" key="2">
    <source>
        <dbReference type="EMBL" id="RZC75716.1"/>
    </source>
</evidence>
<sequence>MAQVIKGSSEKRRGKTTEALSTEKRKREEEDLDLNLSKLRGPNSVQCSTGAGELVRIYSPVSYLDWERIPNTLNEDVWNV</sequence>
<dbReference type="AlphaFoldDB" id="A0A4Y7KS88"/>
<name>A0A4Y7KS88_PAPSO</name>
<proteinExistence type="predicted"/>
<dbReference type="Proteomes" id="UP000316621">
    <property type="component" value="Chromosome 8"/>
</dbReference>
<dbReference type="EMBL" id="CM010722">
    <property type="protein sequence ID" value="RZC75716.1"/>
    <property type="molecule type" value="Genomic_DNA"/>
</dbReference>
<accession>A0A4Y7KS88</accession>
<organism evidence="2 3">
    <name type="scientific">Papaver somniferum</name>
    <name type="common">Opium poppy</name>
    <dbReference type="NCBI Taxonomy" id="3469"/>
    <lineage>
        <taxon>Eukaryota</taxon>
        <taxon>Viridiplantae</taxon>
        <taxon>Streptophyta</taxon>
        <taxon>Embryophyta</taxon>
        <taxon>Tracheophyta</taxon>
        <taxon>Spermatophyta</taxon>
        <taxon>Magnoliopsida</taxon>
        <taxon>Ranunculales</taxon>
        <taxon>Papaveraceae</taxon>
        <taxon>Papaveroideae</taxon>
        <taxon>Papaver</taxon>
    </lineage>
</organism>
<protein>
    <submittedName>
        <fullName evidence="2">Uncharacterized protein</fullName>
    </submittedName>
</protein>
<evidence type="ECO:0000256" key="1">
    <source>
        <dbReference type="SAM" id="MobiDB-lite"/>
    </source>
</evidence>